<keyword evidence="6 9" id="KW-1133">Transmembrane helix</keyword>
<evidence type="ECO:0000256" key="4">
    <source>
        <dbReference type="ARBA" id="ARBA00022519"/>
    </source>
</evidence>
<dbReference type="InterPro" id="IPR055348">
    <property type="entry name" value="DctQ"/>
</dbReference>
<evidence type="ECO:0000259" key="10">
    <source>
        <dbReference type="Pfam" id="PF04290"/>
    </source>
</evidence>
<feature type="transmembrane region" description="Helical" evidence="9">
    <location>
        <begin position="129"/>
        <end position="148"/>
    </location>
</feature>
<feature type="domain" description="Tripartite ATP-independent periplasmic transporters DctQ component" evidence="10">
    <location>
        <begin position="25"/>
        <end position="156"/>
    </location>
</feature>
<accession>A0A212JXW3</accession>
<dbReference type="Pfam" id="PF04290">
    <property type="entry name" value="DctQ"/>
    <property type="match status" value="1"/>
</dbReference>
<evidence type="ECO:0000256" key="7">
    <source>
        <dbReference type="ARBA" id="ARBA00023136"/>
    </source>
</evidence>
<protein>
    <recommendedName>
        <fullName evidence="10">Tripartite ATP-independent periplasmic transporters DctQ component domain-containing protein</fullName>
    </recommendedName>
</protein>
<dbReference type="GO" id="GO:0022857">
    <property type="term" value="F:transmembrane transporter activity"/>
    <property type="evidence" value="ECO:0007669"/>
    <property type="project" value="TreeGrafter"/>
</dbReference>
<evidence type="ECO:0000256" key="1">
    <source>
        <dbReference type="ARBA" id="ARBA00004429"/>
    </source>
</evidence>
<feature type="transmembrane region" description="Helical" evidence="9">
    <location>
        <begin position="53"/>
        <end position="70"/>
    </location>
</feature>
<evidence type="ECO:0000256" key="8">
    <source>
        <dbReference type="ARBA" id="ARBA00038436"/>
    </source>
</evidence>
<evidence type="ECO:0000256" key="5">
    <source>
        <dbReference type="ARBA" id="ARBA00022692"/>
    </source>
</evidence>
<proteinExistence type="inferred from homology"/>
<gene>
    <name evidence="11" type="ORF">KL86DPRO_20298</name>
</gene>
<dbReference type="GO" id="GO:0015740">
    <property type="term" value="P:C4-dicarboxylate transport"/>
    <property type="evidence" value="ECO:0007669"/>
    <property type="project" value="TreeGrafter"/>
</dbReference>
<reference evidence="11" key="1">
    <citation type="submission" date="2016-04" db="EMBL/GenBank/DDBJ databases">
        <authorList>
            <person name="Evans L.H."/>
            <person name="Alamgir A."/>
            <person name="Owens N."/>
            <person name="Weber N.D."/>
            <person name="Virtaneva K."/>
            <person name="Barbian K."/>
            <person name="Babar A."/>
            <person name="Rosenke K."/>
        </authorList>
    </citation>
    <scope>NUCLEOTIDE SEQUENCE</scope>
    <source>
        <strain evidence="11">86</strain>
    </source>
</reference>
<evidence type="ECO:0000313" key="11">
    <source>
        <dbReference type="EMBL" id="SBW04334.1"/>
    </source>
</evidence>
<dbReference type="PANTHER" id="PTHR35011">
    <property type="entry name" value="2,3-DIKETO-L-GULONATE TRAP TRANSPORTER SMALL PERMEASE PROTEIN YIAM"/>
    <property type="match status" value="1"/>
</dbReference>
<name>A0A212JXW3_9DELT</name>
<dbReference type="AlphaFoldDB" id="A0A212JXW3"/>
<evidence type="ECO:0000256" key="2">
    <source>
        <dbReference type="ARBA" id="ARBA00022448"/>
    </source>
</evidence>
<keyword evidence="4" id="KW-0997">Cell inner membrane</keyword>
<feature type="transmembrane region" description="Helical" evidence="9">
    <location>
        <begin position="12"/>
        <end position="33"/>
    </location>
</feature>
<evidence type="ECO:0000256" key="9">
    <source>
        <dbReference type="SAM" id="Phobius"/>
    </source>
</evidence>
<dbReference type="InterPro" id="IPR007387">
    <property type="entry name" value="TRAP_DctQ"/>
</dbReference>
<dbReference type="GO" id="GO:0005886">
    <property type="term" value="C:plasma membrane"/>
    <property type="evidence" value="ECO:0007669"/>
    <property type="project" value="UniProtKB-SubCell"/>
</dbReference>
<keyword evidence="3" id="KW-1003">Cell membrane</keyword>
<comment type="similarity">
    <text evidence="8">Belongs to the TRAP transporter small permease family.</text>
</comment>
<feature type="transmembrane region" description="Helical" evidence="9">
    <location>
        <begin position="91"/>
        <end position="109"/>
    </location>
</feature>
<sequence length="175" mass="20183">MSMEKKLKWYDEIESTVCVVILMFMLVILFYQVVGRYGFGVTNAWCDEMSRYALVWFGYLSACYAIVHNVHIKIDMFIKVWPKSMHRGVKLFSNVIFFVYAVVVAYYSSVWLWGLMKSGAITLGLKLPMALFCFIVPFSHCIMAIRLIQLEIRLLRNPELLDDPLEAAGAEEASK</sequence>
<evidence type="ECO:0000256" key="6">
    <source>
        <dbReference type="ARBA" id="ARBA00022989"/>
    </source>
</evidence>
<evidence type="ECO:0000256" key="3">
    <source>
        <dbReference type="ARBA" id="ARBA00022475"/>
    </source>
</evidence>
<organism evidence="11">
    <name type="scientific">uncultured delta proteobacterium</name>
    <dbReference type="NCBI Taxonomy" id="34034"/>
    <lineage>
        <taxon>Bacteria</taxon>
        <taxon>Deltaproteobacteria</taxon>
        <taxon>environmental samples</taxon>
    </lineage>
</organism>
<keyword evidence="2" id="KW-0813">Transport</keyword>
<keyword evidence="7 9" id="KW-0472">Membrane</keyword>
<dbReference type="EMBL" id="FLUQ01000002">
    <property type="protein sequence ID" value="SBW04334.1"/>
    <property type="molecule type" value="Genomic_DNA"/>
</dbReference>
<keyword evidence="5 9" id="KW-0812">Transmembrane</keyword>
<comment type="subcellular location">
    <subcellularLocation>
        <location evidence="1">Cell inner membrane</location>
        <topology evidence="1">Multi-pass membrane protein</topology>
    </subcellularLocation>
</comment>
<dbReference type="PANTHER" id="PTHR35011:SF2">
    <property type="entry name" value="2,3-DIKETO-L-GULONATE TRAP TRANSPORTER SMALL PERMEASE PROTEIN YIAM"/>
    <property type="match status" value="1"/>
</dbReference>